<dbReference type="Pfam" id="PF13302">
    <property type="entry name" value="Acetyltransf_3"/>
    <property type="match status" value="1"/>
</dbReference>
<proteinExistence type="predicted"/>
<dbReference type="PROSITE" id="PS51186">
    <property type="entry name" value="GNAT"/>
    <property type="match status" value="1"/>
</dbReference>
<comment type="caution">
    <text evidence="2">The sequence shown here is derived from an EMBL/GenBank/DDBJ whole genome shotgun (WGS) entry which is preliminary data.</text>
</comment>
<dbReference type="InterPro" id="IPR000182">
    <property type="entry name" value="GNAT_dom"/>
</dbReference>
<dbReference type="GO" id="GO:0005737">
    <property type="term" value="C:cytoplasm"/>
    <property type="evidence" value="ECO:0007669"/>
    <property type="project" value="TreeGrafter"/>
</dbReference>
<evidence type="ECO:0000313" key="2">
    <source>
        <dbReference type="EMBL" id="TMM51088.1"/>
    </source>
</evidence>
<name>A0A5S3PBK5_9RHOB</name>
<reference evidence="2 3" key="1">
    <citation type="submission" date="2019-05" db="EMBL/GenBank/DDBJ databases">
        <title>Sulfitobacter sabulilitoris sp. nov., isolated from a marine sand.</title>
        <authorList>
            <person name="Yoon J.-H."/>
        </authorList>
    </citation>
    <scope>NUCLEOTIDE SEQUENCE [LARGE SCALE GENOMIC DNA]</scope>
    <source>
        <strain evidence="2 3">HSMS-29</strain>
    </source>
</reference>
<evidence type="ECO:0000259" key="1">
    <source>
        <dbReference type="PROSITE" id="PS51186"/>
    </source>
</evidence>
<dbReference type="FunFam" id="3.40.630.30:FF:000047">
    <property type="entry name" value="Acetyltransferase, GNAT family"/>
    <property type="match status" value="1"/>
</dbReference>
<dbReference type="RefSeq" id="WP_138663048.1">
    <property type="nucleotide sequence ID" value="NZ_VANS01000004.1"/>
</dbReference>
<dbReference type="PANTHER" id="PTHR43441">
    <property type="entry name" value="RIBOSOMAL-PROTEIN-SERINE ACETYLTRANSFERASE"/>
    <property type="match status" value="1"/>
</dbReference>
<feature type="domain" description="N-acetyltransferase" evidence="1">
    <location>
        <begin position="32"/>
        <end position="187"/>
    </location>
</feature>
<sequence>MTQDTTRPLGHPVPDWAPPTLPAAMALTGKYAHLAPLDAKAHAALLYRAYQGHDAVWDYMPYGPFSSASQYHRWVRDTVANPAHLFFAIQNLDTGAWEGVASFLRMDPAAGSIEVGNINYAPALQRTRAATDAMYLMMDWAFSNGYRRYEWKCNALNHASRRSAQRLGFSFEGVFRQAAVVKGRNRDTAWFAAIDTEWPALKEAYLAWLSPDNFNAQGVQREKLGDLTRLVRVAGDPAL</sequence>
<dbReference type="EMBL" id="VANS01000004">
    <property type="protein sequence ID" value="TMM51088.1"/>
    <property type="molecule type" value="Genomic_DNA"/>
</dbReference>
<dbReference type="AlphaFoldDB" id="A0A5S3PBK5"/>
<dbReference type="Proteomes" id="UP000309550">
    <property type="component" value="Unassembled WGS sequence"/>
</dbReference>
<dbReference type="OrthoDB" id="5295305at2"/>
<dbReference type="PANTHER" id="PTHR43441:SF2">
    <property type="entry name" value="FAMILY ACETYLTRANSFERASE, PUTATIVE (AFU_ORTHOLOGUE AFUA_7G00850)-RELATED"/>
    <property type="match status" value="1"/>
</dbReference>
<evidence type="ECO:0000313" key="3">
    <source>
        <dbReference type="Proteomes" id="UP000309550"/>
    </source>
</evidence>
<dbReference type="SUPFAM" id="SSF55729">
    <property type="entry name" value="Acyl-CoA N-acyltransferases (Nat)"/>
    <property type="match status" value="1"/>
</dbReference>
<gene>
    <name evidence="2" type="ORF">FDT80_14570</name>
</gene>
<dbReference type="GO" id="GO:1990189">
    <property type="term" value="F:protein N-terminal-serine acetyltransferase activity"/>
    <property type="evidence" value="ECO:0007669"/>
    <property type="project" value="TreeGrafter"/>
</dbReference>
<dbReference type="InterPro" id="IPR051908">
    <property type="entry name" value="Ribosomal_N-acetyltransferase"/>
</dbReference>
<organism evidence="2 3">
    <name type="scientific">Sulfitobacter sabulilitoris</name>
    <dbReference type="NCBI Taxonomy" id="2562655"/>
    <lineage>
        <taxon>Bacteria</taxon>
        <taxon>Pseudomonadati</taxon>
        <taxon>Pseudomonadota</taxon>
        <taxon>Alphaproteobacteria</taxon>
        <taxon>Rhodobacterales</taxon>
        <taxon>Roseobacteraceae</taxon>
        <taxon>Sulfitobacter</taxon>
    </lineage>
</organism>
<accession>A0A5S3PBK5</accession>
<dbReference type="GO" id="GO:0008999">
    <property type="term" value="F:protein-N-terminal-alanine acetyltransferase activity"/>
    <property type="evidence" value="ECO:0007669"/>
    <property type="project" value="TreeGrafter"/>
</dbReference>
<keyword evidence="3" id="KW-1185">Reference proteome</keyword>
<dbReference type="InterPro" id="IPR016181">
    <property type="entry name" value="Acyl_CoA_acyltransferase"/>
</dbReference>
<dbReference type="Gene3D" id="3.40.630.30">
    <property type="match status" value="1"/>
</dbReference>
<protein>
    <submittedName>
        <fullName evidence="2">GNAT family N-acetyltransferase</fullName>
    </submittedName>
</protein>
<keyword evidence="2" id="KW-0808">Transferase</keyword>